<feature type="transmembrane region" description="Helical" evidence="5">
    <location>
        <begin position="68"/>
        <end position="88"/>
    </location>
</feature>
<comment type="subcellular location">
    <subcellularLocation>
        <location evidence="1">Membrane</location>
        <topology evidence="1">Multi-pass membrane protein</topology>
    </subcellularLocation>
</comment>
<feature type="transmembrane region" description="Helical" evidence="5">
    <location>
        <begin position="9"/>
        <end position="28"/>
    </location>
</feature>
<keyword evidence="3 5" id="KW-1133">Transmembrane helix</keyword>
<dbReference type="GO" id="GO:0022857">
    <property type="term" value="F:transmembrane transporter activity"/>
    <property type="evidence" value="ECO:0007669"/>
    <property type="project" value="InterPro"/>
</dbReference>
<dbReference type="InterPro" id="IPR036259">
    <property type="entry name" value="MFS_trans_sf"/>
</dbReference>
<organism evidence="6 7">
    <name type="scientific">Elysia marginata</name>
    <dbReference type="NCBI Taxonomy" id="1093978"/>
    <lineage>
        <taxon>Eukaryota</taxon>
        <taxon>Metazoa</taxon>
        <taxon>Spiralia</taxon>
        <taxon>Lophotrochozoa</taxon>
        <taxon>Mollusca</taxon>
        <taxon>Gastropoda</taxon>
        <taxon>Heterobranchia</taxon>
        <taxon>Euthyneura</taxon>
        <taxon>Panpulmonata</taxon>
        <taxon>Sacoglossa</taxon>
        <taxon>Placobranchoidea</taxon>
        <taxon>Plakobranchidae</taxon>
        <taxon>Elysia</taxon>
    </lineage>
</organism>
<dbReference type="SUPFAM" id="SSF103473">
    <property type="entry name" value="MFS general substrate transporter"/>
    <property type="match status" value="1"/>
</dbReference>
<dbReference type="Proteomes" id="UP000762676">
    <property type="component" value="Unassembled WGS sequence"/>
</dbReference>
<keyword evidence="4 5" id="KW-0472">Membrane</keyword>
<dbReference type="GO" id="GO:0006820">
    <property type="term" value="P:monoatomic anion transport"/>
    <property type="evidence" value="ECO:0007669"/>
    <property type="project" value="TreeGrafter"/>
</dbReference>
<dbReference type="PANTHER" id="PTHR11662">
    <property type="entry name" value="SOLUTE CARRIER FAMILY 17"/>
    <property type="match status" value="1"/>
</dbReference>
<reference evidence="6 7" key="1">
    <citation type="journal article" date="2021" name="Elife">
        <title>Chloroplast acquisition without the gene transfer in kleptoplastic sea slugs, Plakobranchus ocellatus.</title>
        <authorList>
            <person name="Maeda T."/>
            <person name="Takahashi S."/>
            <person name="Yoshida T."/>
            <person name="Shimamura S."/>
            <person name="Takaki Y."/>
            <person name="Nagai Y."/>
            <person name="Toyoda A."/>
            <person name="Suzuki Y."/>
            <person name="Arimoto A."/>
            <person name="Ishii H."/>
            <person name="Satoh N."/>
            <person name="Nishiyama T."/>
            <person name="Hasebe M."/>
            <person name="Maruyama T."/>
            <person name="Minagawa J."/>
            <person name="Obokata J."/>
            <person name="Shigenobu S."/>
        </authorList>
    </citation>
    <scope>NUCLEOTIDE SEQUENCE [LARGE SCALE GENOMIC DNA]</scope>
</reference>
<keyword evidence="7" id="KW-1185">Reference proteome</keyword>
<gene>
    <name evidence="6" type="ORF">ElyMa_003745100</name>
</gene>
<dbReference type="AlphaFoldDB" id="A0AAV4F769"/>
<dbReference type="EMBL" id="BMAT01007663">
    <property type="protein sequence ID" value="GFR68866.1"/>
    <property type="molecule type" value="Genomic_DNA"/>
</dbReference>
<dbReference type="InterPro" id="IPR011701">
    <property type="entry name" value="MFS"/>
</dbReference>
<evidence type="ECO:0000256" key="3">
    <source>
        <dbReference type="ARBA" id="ARBA00022989"/>
    </source>
</evidence>
<proteinExistence type="predicted"/>
<evidence type="ECO:0000313" key="6">
    <source>
        <dbReference type="EMBL" id="GFR68866.1"/>
    </source>
</evidence>
<name>A0AAV4F769_9GAST</name>
<dbReference type="InterPro" id="IPR050382">
    <property type="entry name" value="MFS_Na/Anion_cotransporter"/>
</dbReference>
<keyword evidence="2 5" id="KW-0812">Transmembrane</keyword>
<dbReference type="Gene3D" id="1.20.1250.20">
    <property type="entry name" value="MFS general substrate transporter like domains"/>
    <property type="match status" value="1"/>
</dbReference>
<dbReference type="Pfam" id="PF07690">
    <property type="entry name" value="MFS_1"/>
    <property type="match status" value="1"/>
</dbReference>
<dbReference type="GO" id="GO:0016020">
    <property type="term" value="C:membrane"/>
    <property type="evidence" value="ECO:0007669"/>
    <property type="project" value="UniProtKB-SubCell"/>
</dbReference>
<comment type="caution">
    <text evidence="6">The sequence shown here is derived from an EMBL/GenBank/DDBJ whole genome shotgun (WGS) entry which is preliminary data.</text>
</comment>
<accession>A0AAV4F769</accession>
<evidence type="ECO:0000313" key="7">
    <source>
        <dbReference type="Proteomes" id="UP000762676"/>
    </source>
</evidence>
<evidence type="ECO:0000256" key="2">
    <source>
        <dbReference type="ARBA" id="ARBA00022692"/>
    </source>
</evidence>
<sequence>MAPANCDETILVLAFIGRAVCLTSVGYVTHDNRYVAVCLLGLSGFFAGMQQAGYVANFIDIGPRFAGVMFGIGNSIATVTGIVSPIVVGAITSGKSREEWQIVFFICAGISILAAILFDCFAQGHVQAWAVEVTAELDVDAGGSDVPGDDSLKSSDYATVEVVKQDIRRSL</sequence>
<evidence type="ECO:0000256" key="4">
    <source>
        <dbReference type="ARBA" id="ARBA00023136"/>
    </source>
</evidence>
<feature type="transmembrane region" description="Helical" evidence="5">
    <location>
        <begin position="34"/>
        <end position="56"/>
    </location>
</feature>
<evidence type="ECO:0000256" key="5">
    <source>
        <dbReference type="SAM" id="Phobius"/>
    </source>
</evidence>
<protein>
    <submittedName>
        <fullName evidence="6">Vesicular glutamate transporter 1</fullName>
    </submittedName>
</protein>
<dbReference type="PANTHER" id="PTHR11662:SF399">
    <property type="entry name" value="FI19708P1-RELATED"/>
    <property type="match status" value="1"/>
</dbReference>
<feature type="transmembrane region" description="Helical" evidence="5">
    <location>
        <begin position="100"/>
        <end position="118"/>
    </location>
</feature>
<evidence type="ECO:0000256" key="1">
    <source>
        <dbReference type="ARBA" id="ARBA00004141"/>
    </source>
</evidence>